<evidence type="ECO:0000313" key="5">
    <source>
        <dbReference type="Proteomes" id="UP000792457"/>
    </source>
</evidence>
<accession>A0A8K0KN69</accession>
<feature type="domain" description="Integrase catalytic" evidence="3">
    <location>
        <begin position="73"/>
        <end position="232"/>
    </location>
</feature>
<feature type="region of interest" description="Disordered" evidence="2">
    <location>
        <begin position="377"/>
        <end position="403"/>
    </location>
</feature>
<dbReference type="InterPro" id="IPR036397">
    <property type="entry name" value="RNaseH_sf"/>
</dbReference>
<dbReference type="FunFam" id="1.10.340.70:FF:000001">
    <property type="entry name" value="Retrovirus-related Pol polyprotein from transposon gypsy-like Protein"/>
    <property type="match status" value="1"/>
</dbReference>
<dbReference type="PANTHER" id="PTHR37984:SF5">
    <property type="entry name" value="PROTEIN NYNRIN-LIKE"/>
    <property type="match status" value="1"/>
</dbReference>
<dbReference type="SUPFAM" id="SSF53098">
    <property type="entry name" value="Ribonuclease H-like"/>
    <property type="match status" value="1"/>
</dbReference>
<name>A0A8K0KN69_LADFU</name>
<dbReference type="Proteomes" id="UP000792457">
    <property type="component" value="Unassembled WGS sequence"/>
</dbReference>
<keyword evidence="5" id="KW-1185">Reference proteome</keyword>
<comment type="caution">
    <text evidence="4">The sequence shown here is derived from an EMBL/GenBank/DDBJ whole genome shotgun (WGS) entry which is preliminary data.</text>
</comment>
<dbReference type="Pfam" id="PF17921">
    <property type="entry name" value="Integrase_H2C2"/>
    <property type="match status" value="1"/>
</dbReference>
<dbReference type="EMBL" id="KZ308896">
    <property type="protein sequence ID" value="KAG8235303.1"/>
    <property type="molecule type" value="Genomic_DNA"/>
</dbReference>
<dbReference type="GO" id="GO:0003964">
    <property type="term" value="F:RNA-directed DNA polymerase activity"/>
    <property type="evidence" value="ECO:0007669"/>
    <property type="project" value="UniProtKB-EC"/>
</dbReference>
<dbReference type="Gene3D" id="1.10.340.70">
    <property type="match status" value="1"/>
</dbReference>
<gene>
    <name evidence="4" type="ORF">J437_LFUL014942</name>
</gene>
<dbReference type="PANTHER" id="PTHR37984">
    <property type="entry name" value="PROTEIN CBG26694"/>
    <property type="match status" value="1"/>
</dbReference>
<proteinExistence type="predicted"/>
<evidence type="ECO:0000256" key="1">
    <source>
        <dbReference type="ARBA" id="ARBA00012493"/>
    </source>
</evidence>
<protein>
    <recommendedName>
        <fullName evidence="1">RNA-directed DNA polymerase</fullName>
        <ecNumber evidence="1">2.7.7.49</ecNumber>
    </recommendedName>
</protein>
<dbReference type="PROSITE" id="PS50994">
    <property type="entry name" value="INTEGRASE"/>
    <property type="match status" value="1"/>
</dbReference>
<dbReference type="EC" id="2.7.7.49" evidence="1"/>
<dbReference type="GO" id="GO:0003676">
    <property type="term" value="F:nucleic acid binding"/>
    <property type="evidence" value="ECO:0007669"/>
    <property type="project" value="InterPro"/>
</dbReference>
<dbReference type="FunFam" id="3.30.420.10:FF:000032">
    <property type="entry name" value="Retrovirus-related Pol polyprotein from transposon 297-like Protein"/>
    <property type="match status" value="1"/>
</dbReference>
<dbReference type="AlphaFoldDB" id="A0A8K0KN69"/>
<dbReference type="InterPro" id="IPR041588">
    <property type="entry name" value="Integrase_H2C2"/>
</dbReference>
<evidence type="ECO:0000313" key="4">
    <source>
        <dbReference type="EMBL" id="KAG8235303.1"/>
    </source>
</evidence>
<reference evidence="4" key="1">
    <citation type="submission" date="2013-04" db="EMBL/GenBank/DDBJ databases">
        <authorList>
            <person name="Qu J."/>
            <person name="Murali S.C."/>
            <person name="Bandaranaike D."/>
            <person name="Bellair M."/>
            <person name="Blankenburg K."/>
            <person name="Chao H."/>
            <person name="Dinh H."/>
            <person name="Doddapaneni H."/>
            <person name="Downs B."/>
            <person name="Dugan-Rocha S."/>
            <person name="Elkadiri S."/>
            <person name="Gnanaolivu R.D."/>
            <person name="Hernandez B."/>
            <person name="Javaid M."/>
            <person name="Jayaseelan J.C."/>
            <person name="Lee S."/>
            <person name="Li M."/>
            <person name="Ming W."/>
            <person name="Munidasa M."/>
            <person name="Muniz J."/>
            <person name="Nguyen L."/>
            <person name="Ongeri F."/>
            <person name="Osuji N."/>
            <person name="Pu L.-L."/>
            <person name="Puazo M."/>
            <person name="Qu C."/>
            <person name="Quiroz J."/>
            <person name="Raj R."/>
            <person name="Weissenberger G."/>
            <person name="Xin Y."/>
            <person name="Zou X."/>
            <person name="Han Y."/>
            <person name="Richards S."/>
            <person name="Worley K."/>
            <person name="Muzny D."/>
            <person name="Gibbs R."/>
        </authorList>
    </citation>
    <scope>NUCLEOTIDE SEQUENCE</scope>
    <source>
        <strain evidence="4">Sampled in the wild</strain>
    </source>
</reference>
<evidence type="ECO:0000259" key="3">
    <source>
        <dbReference type="PROSITE" id="PS50994"/>
    </source>
</evidence>
<reference evidence="4" key="2">
    <citation type="submission" date="2017-10" db="EMBL/GenBank/DDBJ databases">
        <title>Ladona fulva Genome sequencing and assembly.</title>
        <authorList>
            <person name="Murali S."/>
            <person name="Richards S."/>
            <person name="Bandaranaike D."/>
            <person name="Bellair M."/>
            <person name="Blankenburg K."/>
            <person name="Chao H."/>
            <person name="Dinh H."/>
            <person name="Doddapaneni H."/>
            <person name="Dugan-Rocha S."/>
            <person name="Elkadiri S."/>
            <person name="Gnanaolivu R."/>
            <person name="Hernandez B."/>
            <person name="Skinner E."/>
            <person name="Javaid M."/>
            <person name="Lee S."/>
            <person name="Li M."/>
            <person name="Ming W."/>
            <person name="Munidasa M."/>
            <person name="Muniz J."/>
            <person name="Nguyen L."/>
            <person name="Hughes D."/>
            <person name="Osuji N."/>
            <person name="Pu L.-L."/>
            <person name="Puazo M."/>
            <person name="Qu C."/>
            <person name="Quiroz J."/>
            <person name="Raj R."/>
            <person name="Weissenberger G."/>
            <person name="Xin Y."/>
            <person name="Zou X."/>
            <person name="Han Y."/>
            <person name="Worley K."/>
            <person name="Muzny D."/>
            <person name="Gibbs R."/>
        </authorList>
    </citation>
    <scope>NUCLEOTIDE SEQUENCE</scope>
    <source>
        <strain evidence="4">Sampled in the wild</strain>
    </source>
</reference>
<dbReference type="InterPro" id="IPR012337">
    <property type="entry name" value="RNaseH-like_sf"/>
</dbReference>
<dbReference type="Gene3D" id="3.30.420.10">
    <property type="entry name" value="Ribonuclease H-like superfamily/Ribonuclease H"/>
    <property type="match status" value="1"/>
</dbReference>
<sequence length="403" mass="46427">MVVPHEHRSALLEENHDNPTGGHLGLYKTYNRLRRFYFWPSMKGDVSRHIKRCKSCQQYKTERKKNAGEMQPKDLTPPWSIVATDIVGPLPRSRTGHRYVLVFLDTATRWPIAIPLRRVTSEDVAKALLNDVINHWGCPEVLLADNGPQFRSKILRRACEAYGIQLLHTTPYHPRANPTERCIQTLKTMIAIHCRGSQKTWDENIPHLMFTLRTARQETTGFSPAYLNLGRELRAPNEAFRELSDANRAPFEPSSYHQNLKDRLTKCYDSAKNQMRQASQRQARYFNLRRRNVDFPVGALVWRRNHVLSDAAKSRSAKLEPKFIGPFKVRRKATPTVYELETLRGKAAGAIHVEDIRGEWCNESFRPFVSPVARARSRARDLAEEETDRRGTGDTEAFSRSQV</sequence>
<dbReference type="InterPro" id="IPR050951">
    <property type="entry name" value="Retrovirus_Pol_polyprotein"/>
</dbReference>
<dbReference type="Pfam" id="PF00665">
    <property type="entry name" value="rve"/>
    <property type="match status" value="1"/>
</dbReference>
<dbReference type="GO" id="GO:0015074">
    <property type="term" value="P:DNA integration"/>
    <property type="evidence" value="ECO:0007669"/>
    <property type="project" value="InterPro"/>
</dbReference>
<evidence type="ECO:0000256" key="2">
    <source>
        <dbReference type="SAM" id="MobiDB-lite"/>
    </source>
</evidence>
<dbReference type="OrthoDB" id="6819429at2759"/>
<dbReference type="InterPro" id="IPR001584">
    <property type="entry name" value="Integrase_cat-core"/>
</dbReference>
<feature type="compositionally biased region" description="Basic and acidic residues" evidence="2">
    <location>
        <begin position="378"/>
        <end position="393"/>
    </location>
</feature>
<organism evidence="4 5">
    <name type="scientific">Ladona fulva</name>
    <name type="common">Scarce chaser dragonfly</name>
    <name type="synonym">Libellula fulva</name>
    <dbReference type="NCBI Taxonomy" id="123851"/>
    <lineage>
        <taxon>Eukaryota</taxon>
        <taxon>Metazoa</taxon>
        <taxon>Ecdysozoa</taxon>
        <taxon>Arthropoda</taxon>
        <taxon>Hexapoda</taxon>
        <taxon>Insecta</taxon>
        <taxon>Pterygota</taxon>
        <taxon>Palaeoptera</taxon>
        <taxon>Odonata</taxon>
        <taxon>Epiprocta</taxon>
        <taxon>Anisoptera</taxon>
        <taxon>Libelluloidea</taxon>
        <taxon>Libellulidae</taxon>
        <taxon>Ladona</taxon>
    </lineage>
</organism>